<accession>A0ABR5I9N5</accession>
<comment type="caution">
    <text evidence="11">The sequence shown here is derived from an EMBL/GenBank/DDBJ whole genome shotgun (WGS) entry which is preliminary data.</text>
</comment>
<evidence type="ECO:0000313" key="11">
    <source>
        <dbReference type="EMBL" id="KNA90376.1"/>
    </source>
</evidence>
<keyword evidence="4" id="KW-0808">Transferase</keyword>
<sequence length="183" mass="19845">MTRAVLSAGTNLGDREARLREVVDAFADNLVAASSIYSTAPWGGVEQPDFYNITLIVDAPISARDWLEQGFELERAADRTRDIRWGPRTLDVDVICATDAGGQSIISDDEVLTLPHPRAADRAFVLVPWLEIEPDATLWTPDGVRSVVDLVAAIPASERAGVRRLSARPGNSQPGRPGSEVSR</sequence>
<evidence type="ECO:0000256" key="7">
    <source>
        <dbReference type="ARBA" id="ARBA00022840"/>
    </source>
</evidence>
<keyword evidence="7" id="KW-0067">ATP-binding</keyword>
<evidence type="ECO:0000256" key="6">
    <source>
        <dbReference type="ARBA" id="ARBA00022777"/>
    </source>
</evidence>
<dbReference type="NCBIfam" id="TIGR01498">
    <property type="entry name" value="folK"/>
    <property type="match status" value="1"/>
</dbReference>
<comment type="catalytic activity">
    <reaction evidence="1">
        <text>6-hydroxymethyl-7,8-dihydropterin + ATP = (7,8-dihydropterin-6-yl)methyl diphosphate + AMP + H(+)</text>
        <dbReference type="Rhea" id="RHEA:11412"/>
        <dbReference type="ChEBI" id="CHEBI:15378"/>
        <dbReference type="ChEBI" id="CHEBI:30616"/>
        <dbReference type="ChEBI" id="CHEBI:44841"/>
        <dbReference type="ChEBI" id="CHEBI:72950"/>
        <dbReference type="ChEBI" id="CHEBI:456215"/>
        <dbReference type="EC" id="2.7.6.3"/>
    </reaction>
</comment>
<dbReference type="PANTHER" id="PTHR43071">
    <property type="entry name" value="2-AMINO-4-HYDROXY-6-HYDROXYMETHYLDIHYDROPTERIDINE PYROPHOSPHOKINASE"/>
    <property type="match status" value="1"/>
</dbReference>
<keyword evidence="8" id="KW-0289">Folate biosynthesis</keyword>
<evidence type="ECO:0000259" key="10">
    <source>
        <dbReference type="PROSITE" id="PS00794"/>
    </source>
</evidence>
<dbReference type="EMBL" id="LDTZ01000019">
    <property type="protein sequence ID" value="KNA90376.1"/>
    <property type="molecule type" value="Genomic_DNA"/>
</dbReference>
<dbReference type="Proteomes" id="UP000037247">
    <property type="component" value="Unassembled WGS sequence"/>
</dbReference>
<comment type="pathway">
    <text evidence="2">Cofactor biosynthesis; tetrahydrofolate biosynthesis; 2-amino-4-hydroxy-6-hydroxymethyl-7,8-dihydropteridine diphosphate from 7,8-dihydroneopterin triphosphate: step 4/4.</text>
</comment>
<evidence type="ECO:0000256" key="3">
    <source>
        <dbReference type="ARBA" id="ARBA00013253"/>
    </source>
</evidence>
<proteinExistence type="predicted"/>
<dbReference type="SUPFAM" id="SSF55083">
    <property type="entry name" value="6-hydroxymethyl-7,8-dihydropterin pyrophosphokinase, HPPK"/>
    <property type="match status" value="1"/>
</dbReference>
<dbReference type="PROSITE" id="PS00794">
    <property type="entry name" value="HPPK"/>
    <property type="match status" value="1"/>
</dbReference>
<feature type="domain" description="7,8-dihydro-6-hydroxymethylpterin-pyrophosphokinase" evidence="10">
    <location>
        <begin position="84"/>
        <end position="95"/>
    </location>
</feature>
<keyword evidence="5" id="KW-0547">Nucleotide-binding</keyword>
<dbReference type="CDD" id="cd00483">
    <property type="entry name" value="HPPK"/>
    <property type="match status" value="1"/>
</dbReference>
<evidence type="ECO:0000313" key="12">
    <source>
        <dbReference type="Proteomes" id="UP000037247"/>
    </source>
</evidence>
<dbReference type="RefSeq" id="WP_049699950.1">
    <property type="nucleotide sequence ID" value="NZ_LDTZ01000019.1"/>
</dbReference>
<dbReference type="InterPro" id="IPR000550">
    <property type="entry name" value="Hppk"/>
</dbReference>
<dbReference type="Gene3D" id="3.30.70.560">
    <property type="entry name" value="7,8-Dihydro-6-hydroxymethylpterin-pyrophosphokinase HPPK"/>
    <property type="match status" value="1"/>
</dbReference>
<gene>
    <name evidence="11" type="ORF">ABW18_15880</name>
</gene>
<dbReference type="PANTHER" id="PTHR43071:SF1">
    <property type="entry name" value="2-AMINO-4-HYDROXY-6-HYDROXYMETHYLDIHYDROPTERIDINE PYROPHOSPHOKINASE"/>
    <property type="match status" value="1"/>
</dbReference>
<feature type="region of interest" description="Disordered" evidence="9">
    <location>
        <begin position="162"/>
        <end position="183"/>
    </location>
</feature>
<protein>
    <recommendedName>
        <fullName evidence="3">2-amino-4-hydroxy-6-hydroxymethyldihydropteridine diphosphokinase</fullName>
        <ecNumber evidence="3">2.7.6.3</ecNumber>
    </recommendedName>
</protein>
<evidence type="ECO:0000256" key="2">
    <source>
        <dbReference type="ARBA" id="ARBA00005051"/>
    </source>
</evidence>
<evidence type="ECO:0000256" key="4">
    <source>
        <dbReference type="ARBA" id="ARBA00022679"/>
    </source>
</evidence>
<reference evidence="11 12" key="1">
    <citation type="submission" date="2015-05" db="EMBL/GenBank/DDBJ databases">
        <title>Draft genome sequence of the bacterium Gordonia jacobaea a new member of the Gordonia genus.</title>
        <authorList>
            <person name="Jimenez-Galisteo G."/>
            <person name="Dominguez A."/>
            <person name="Munoz E."/>
            <person name="Vinas M."/>
        </authorList>
    </citation>
    <scope>NUCLEOTIDE SEQUENCE [LARGE SCALE GENOMIC DNA]</scope>
    <source>
        <strain evidence="12">mv1</strain>
    </source>
</reference>
<dbReference type="Pfam" id="PF01288">
    <property type="entry name" value="HPPK"/>
    <property type="match status" value="1"/>
</dbReference>
<dbReference type="EC" id="2.7.6.3" evidence="3"/>
<dbReference type="InterPro" id="IPR035907">
    <property type="entry name" value="Hppk_sf"/>
</dbReference>
<evidence type="ECO:0000256" key="5">
    <source>
        <dbReference type="ARBA" id="ARBA00022741"/>
    </source>
</evidence>
<name>A0ABR5I9N5_9ACTN</name>
<evidence type="ECO:0000256" key="8">
    <source>
        <dbReference type="ARBA" id="ARBA00022909"/>
    </source>
</evidence>
<keyword evidence="12" id="KW-1185">Reference proteome</keyword>
<keyword evidence="6" id="KW-0418">Kinase</keyword>
<evidence type="ECO:0000256" key="9">
    <source>
        <dbReference type="SAM" id="MobiDB-lite"/>
    </source>
</evidence>
<organism evidence="11 12">
    <name type="scientific">Gordonia jacobaea</name>
    <dbReference type="NCBI Taxonomy" id="122202"/>
    <lineage>
        <taxon>Bacteria</taxon>
        <taxon>Bacillati</taxon>
        <taxon>Actinomycetota</taxon>
        <taxon>Actinomycetes</taxon>
        <taxon>Mycobacteriales</taxon>
        <taxon>Gordoniaceae</taxon>
        <taxon>Gordonia</taxon>
    </lineage>
</organism>
<evidence type="ECO:0000256" key="1">
    <source>
        <dbReference type="ARBA" id="ARBA00000198"/>
    </source>
</evidence>